<protein>
    <recommendedName>
        <fullName evidence="4">Rap1a immunity protein domain-containing protein</fullName>
    </recommendedName>
</protein>
<feature type="signal peptide" evidence="1">
    <location>
        <begin position="1"/>
        <end position="19"/>
    </location>
</feature>
<evidence type="ECO:0008006" key="4">
    <source>
        <dbReference type="Google" id="ProtNLM"/>
    </source>
</evidence>
<name>A0A0F3IS40_9PROT</name>
<organism evidence="2 3">
    <name type="scientific">Elstera litoralis</name>
    <dbReference type="NCBI Taxonomy" id="552518"/>
    <lineage>
        <taxon>Bacteria</taxon>
        <taxon>Pseudomonadati</taxon>
        <taxon>Pseudomonadota</taxon>
        <taxon>Alphaproteobacteria</taxon>
        <taxon>Rhodospirillales</taxon>
        <taxon>Rhodospirillaceae</taxon>
        <taxon>Elstera</taxon>
    </lineage>
</organism>
<proteinExistence type="predicted"/>
<keyword evidence="3" id="KW-1185">Reference proteome</keyword>
<accession>A0A0F3IS40</accession>
<keyword evidence="1" id="KW-0732">Signal</keyword>
<gene>
    <name evidence="2" type="ORF">VZ95_17985</name>
</gene>
<dbReference type="EMBL" id="LAJY01000596">
    <property type="protein sequence ID" value="KJV08409.1"/>
    <property type="molecule type" value="Genomic_DNA"/>
</dbReference>
<feature type="chain" id="PRO_5002462510" description="Rap1a immunity protein domain-containing protein" evidence="1">
    <location>
        <begin position="20"/>
        <end position="130"/>
    </location>
</feature>
<dbReference type="RefSeq" id="WP_045777084.1">
    <property type="nucleotide sequence ID" value="NZ_LAJY01000596.1"/>
</dbReference>
<evidence type="ECO:0000256" key="1">
    <source>
        <dbReference type="SAM" id="SignalP"/>
    </source>
</evidence>
<evidence type="ECO:0000313" key="3">
    <source>
        <dbReference type="Proteomes" id="UP000033774"/>
    </source>
</evidence>
<reference evidence="2 3" key="1">
    <citation type="submission" date="2015-03" db="EMBL/GenBank/DDBJ databases">
        <title>Draft genome sequence of Elstera litoralis.</title>
        <authorList>
            <person name="Rahalkar M.C."/>
            <person name="Dhakephalkar P.K."/>
            <person name="Pore S.D."/>
            <person name="Arora P."/>
            <person name="Kapse N.G."/>
            <person name="Pandit P.S."/>
        </authorList>
    </citation>
    <scope>NUCLEOTIDE SEQUENCE [LARGE SCALE GENOMIC DNA]</scope>
    <source>
        <strain evidence="2 3">Dia-1</strain>
    </source>
</reference>
<comment type="caution">
    <text evidence="2">The sequence shown here is derived from an EMBL/GenBank/DDBJ whole genome shotgun (WGS) entry which is preliminary data.</text>
</comment>
<evidence type="ECO:0000313" key="2">
    <source>
        <dbReference type="EMBL" id="KJV08409.1"/>
    </source>
</evidence>
<sequence>MRTLLLVAGLAFAAAQADAQAVKLPYSLELDGLHRLGAQCDAQTPAGPGCAQVYADLARFYGSQEAYAAALRPMSEPDLNAAHGRAVSCDANPPAADPIPCATTYARLVRHYGSYLAYIDAAQAWKGKRG</sequence>
<dbReference type="Proteomes" id="UP000033774">
    <property type="component" value="Unassembled WGS sequence"/>
</dbReference>
<dbReference type="AlphaFoldDB" id="A0A0F3IS40"/>